<proteinExistence type="predicted"/>
<accession>A0A8S5TK42</accession>
<protein>
    <submittedName>
        <fullName evidence="1">Uncharacterized protein</fullName>
    </submittedName>
</protein>
<dbReference type="EMBL" id="BK032833">
    <property type="protein sequence ID" value="DAF63154.1"/>
    <property type="molecule type" value="Genomic_DNA"/>
</dbReference>
<evidence type="ECO:0000313" key="1">
    <source>
        <dbReference type="EMBL" id="DAF63154.1"/>
    </source>
</evidence>
<sequence>MLRHILCNICKYFICIIHYFSFPGQSIMTAL</sequence>
<name>A0A8S5TK42_9CAUD</name>
<reference evidence="1" key="1">
    <citation type="journal article" date="2021" name="Proc. Natl. Acad. Sci. U.S.A.">
        <title>A Catalog of Tens of Thousands of Viruses from Human Metagenomes Reveals Hidden Associations with Chronic Diseases.</title>
        <authorList>
            <person name="Tisza M.J."/>
            <person name="Buck C.B."/>
        </authorList>
    </citation>
    <scope>NUCLEOTIDE SEQUENCE</scope>
    <source>
        <strain evidence="1">Ct7yc1</strain>
    </source>
</reference>
<organism evidence="1">
    <name type="scientific">Siphoviridae sp. ct7yc1</name>
    <dbReference type="NCBI Taxonomy" id="2827788"/>
    <lineage>
        <taxon>Viruses</taxon>
        <taxon>Duplodnaviria</taxon>
        <taxon>Heunggongvirae</taxon>
        <taxon>Uroviricota</taxon>
        <taxon>Caudoviricetes</taxon>
    </lineage>
</organism>